<evidence type="ECO:0000256" key="7">
    <source>
        <dbReference type="ARBA" id="ARBA00023212"/>
    </source>
</evidence>
<feature type="coiled-coil region" evidence="10">
    <location>
        <begin position="240"/>
        <end position="362"/>
    </location>
</feature>
<organism evidence="13 14">
    <name type="scientific">Pleurodeles waltl</name>
    <name type="common">Iberian ribbed newt</name>
    <dbReference type="NCBI Taxonomy" id="8319"/>
    <lineage>
        <taxon>Eukaryota</taxon>
        <taxon>Metazoa</taxon>
        <taxon>Chordata</taxon>
        <taxon>Craniata</taxon>
        <taxon>Vertebrata</taxon>
        <taxon>Euteleostomi</taxon>
        <taxon>Amphibia</taxon>
        <taxon>Batrachia</taxon>
        <taxon>Caudata</taxon>
        <taxon>Salamandroidea</taxon>
        <taxon>Salamandridae</taxon>
        <taxon>Pleurodelinae</taxon>
        <taxon>Pleurodeles</taxon>
    </lineage>
</organism>
<evidence type="ECO:0000256" key="4">
    <source>
        <dbReference type="ARBA" id="ARBA00022490"/>
    </source>
</evidence>
<comment type="subcellular location">
    <subcellularLocation>
        <location evidence="1">Cytoplasm</location>
        <location evidence="1">Cytoskeleton</location>
        <location evidence="1">Cilium basal body</location>
    </subcellularLocation>
</comment>
<evidence type="ECO:0000259" key="12">
    <source>
        <dbReference type="Pfam" id="PF14988"/>
    </source>
</evidence>
<feature type="domain" description="DUF4515" evidence="12">
    <location>
        <begin position="86"/>
        <end position="274"/>
    </location>
</feature>
<gene>
    <name evidence="13" type="ORF">NDU88_001969</name>
</gene>
<reference evidence="13" key="1">
    <citation type="journal article" date="2022" name="bioRxiv">
        <title>Sequencing and chromosome-scale assembly of the giantPleurodeles waltlgenome.</title>
        <authorList>
            <person name="Brown T."/>
            <person name="Elewa A."/>
            <person name="Iarovenko S."/>
            <person name="Subramanian E."/>
            <person name="Araus A.J."/>
            <person name="Petzold A."/>
            <person name="Susuki M."/>
            <person name="Suzuki K.-i.T."/>
            <person name="Hayashi T."/>
            <person name="Toyoda A."/>
            <person name="Oliveira C."/>
            <person name="Osipova E."/>
            <person name="Leigh N.D."/>
            <person name="Simon A."/>
            <person name="Yun M.H."/>
        </authorList>
    </citation>
    <scope>NUCLEOTIDE SEQUENCE</scope>
    <source>
        <strain evidence="13">20211129_DDA</strain>
        <tissue evidence="13">Liver</tissue>
    </source>
</reference>
<evidence type="ECO:0000313" key="14">
    <source>
        <dbReference type="Proteomes" id="UP001066276"/>
    </source>
</evidence>
<feature type="compositionally biased region" description="Polar residues" evidence="11">
    <location>
        <begin position="492"/>
        <end position="507"/>
    </location>
</feature>
<evidence type="ECO:0000256" key="10">
    <source>
        <dbReference type="SAM" id="Coils"/>
    </source>
</evidence>
<proteinExistence type="inferred from homology"/>
<evidence type="ECO:0000256" key="8">
    <source>
        <dbReference type="ARBA" id="ARBA00023273"/>
    </source>
</evidence>
<keyword evidence="5 10" id="KW-0175">Coiled coil</keyword>
<keyword evidence="7" id="KW-0206">Cytoskeleton</keyword>
<evidence type="ECO:0000256" key="6">
    <source>
        <dbReference type="ARBA" id="ARBA00023069"/>
    </source>
</evidence>
<evidence type="ECO:0000256" key="3">
    <source>
        <dbReference type="ARBA" id="ARBA00015392"/>
    </source>
</evidence>
<dbReference type="AlphaFoldDB" id="A0AAV7MN89"/>
<evidence type="ECO:0000256" key="9">
    <source>
        <dbReference type="ARBA" id="ARBA00031573"/>
    </source>
</evidence>
<dbReference type="Pfam" id="PF14988">
    <property type="entry name" value="DUF4515"/>
    <property type="match status" value="1"/>
</dbReference>
<keyword evidence="4" id="KW-0963">Cytoplasm</keyword>
<dbReference type="PANTHER" id="PTHR14845">
    <property type="entry name" value="COILED-COIL DOMAIN-CONTAINING 166"/>
    <property type="match status" value="1"/>
</dbReference>
<dbReference type="EMBL" id="JANPWB010000013">
    <property type="protein sequence ID" value="KAJ1104559.1"/>
    <property type="molecule type" value="Genomic_DNA"/>
</dbReference>
<comment type="caution">
    <text evidence="13">The sequence shown here is derived from an EMBL/GenBank/DDBJ whole genome shotgun (WGS) entry which is preliminary data.</text>
</comment>
<keyword evidence="14" id="KW-1185">Reference proteome</keyword>
<accession>A0AAV7MN89</accession>
<dbReference type="InterPro" id="IPR032777">
    <property type="entry name" value="DUF4515"/>
</dbReference>
<feature type="region of interest" description="Disordered" evidence="11">
    <location>
        <begin position="489"/>
        <end position="514"/>
    </location>
</feature>
<evidence type="ECO:0000256" key="1">
    <source>
        <dbReference type="ARBA" id="ARBA00004120"/>
    </source>
</evidence>
<evidence type="ECO:0000256" key="11">
    <source>
        <dbReference type="SAM" id="MobiDB-lite"/>
    </source>
</evidence>
<evidence type="ECO:0000256" key="5">
    <source>
        <dbReference type="ARBA" id="ARBA00023054"/>
    </source>
</evidence>
<comment type="similarity">
    <text evidence="2">Belongs to the BBOF1 family.</text>
</comment>
<keyword evidence="6" id="KW-0969">Cilium</keyword>
<feature type="region of interest" description="Disordered" evidence="11">
    <location>
        <begin position="1"/>
        <end position="36"/>
    </location>
</feature>
<feature type="coiled-coil region" evidence="10">
    <location>
        <begin position="54"/>
        <end position="180"/>
    </location>
</feature>
<dbReference type="PANTHER" id="PTHR14845:SF5">
    <property type="entry name" value="BASAL BODY-ORIENTATION FACTOR 1"/>
    <property type="match status" value="1"/>
</dbReference>
<evidence type="ECO:0000313" key="13">
    <source>
        <dbReference type="EMBL" id="KAJ1104559.1"/>
    </source>
</evidence>
<dbReference type="Proteomes" id="UP001066276">
    <property type="component" value="Chromosome 9"/>
</dbReference>
<evidence type="ECO:0000256" key="2">
    <source>
        <dbReference type="ARBA" id="ARBA00007508"/>
    </source>
</evidence>
<keyword evidence="8" id="KW-0966">Cell projection</keyword>
<feature type="compositionally biased region" description="Basic and acidic residues" evidence="11">
    <location>
        <begin position="21"/>
        <end position="36"/>
    </location>
</feature>
<name>A0AAV7MN89_PLEWA</name>
<protein>
    <recommendedName>
        <fullName evidence="3">Basal body-orientation factor 1</fullName>
    </recommendedName>
    <alternativeName>
        <fullName evidence="9">Coiled-coil domain-containing protein 176</fullName>
    </alternativeName>
</protein>
<sequence length="530" mass="61907">MPKKKGKAGNGKKGKRKKKGGKGESRLDKESEAERAKANAALWEARLQVTEFSRVEYREAARRLARNNEELTQHQYQIEKDTVDIIGFLKQQDQQKDELIEQLQQQLVAQKKEAHEENEKMVEKYSEQLNNLEEKFNKKVDEMRLIQGEMKVIKEFRKRKTEMEKELDDIKESMREANREHKESLAWMEHKFFEEKQRLEKEAEKRTAMLAEQAHNEAILQLDERGRAVFKENVRLCEALSYHMAEAEELKKANTKLKEERAALLHEKETSDLLVQEKIAQSTQQKAKLMELQRKVESLETALSHMSREFKGEIQKTQEKALVQNQAGQVELEKLQKMLEMKDREMNRVKKLARNVLEERKEVERFFVEALGHVKMEIASSRQYYKQAAQNAYQRKMLEAAGGREEYPRVRTFNVNEHSTNNVHQDLQEAEKWTSLQSGMVDISDLTWEQKEKVLRLLFAKMNGVKLRKQNNGLVRVSSTEVAIRDQGVEPSDQQRVPSTTFLTQRVPSPEPPTQRVLLPDIQARCPTVG</sequence>
<feature type="compositionally biased region" description="Basic residues" evidence="11">
    <location>
        <begin position="1"/>
        <end position="20"/>
    </location>
</feature>